<organism evidence="5 6">
    <name type="scientific">Psilocybe cyanescens</name>
    <dbReference type="NCBI Taxonomy" id="93625"/>
    <lineage>
        <taxon>Eukaryota</taxon>
        <taxon>Fungi</taxon>
        <taxon>Dikarya</taxon>
        <taxon>Basidiomycota</taxon>
        <taxon>Agaricomycotina</taxon>
        <taxon>Agaricomycetes</taxon>
        <taxon>Agaricomycetidae</taxon>
        <taxon>Agaricales</taxon>
        <taxon>Agaricineae</taxon>
        <taxon>Strophariaceae</taxon>
        <taxon>Psilocybe</taxon>
    </lineage>
</organism>
<keyword evidence="4" id="KW-0067">ATP-binding</keyword>
<accession>A0A409X7U6</accession>
<dbReference type="InterPro" id="IPR018022">
    <property type="entry name" value="IPT"/>
</dbReference>
<proteinExistence type="inferred from homology"/>
<dbReference type="AlphaFoldDB" id="A0A409X7U6"/>
<dbReference type="SUPFAM" id="SSF52540">
    <property type="entry name" value="P-loop containing nucleoside triphosphate hydrolases"/>
    <property type="match status" value="2"/>
</dbReference>
<evidence type="ECO:0000256" key="4">
    <source>
        <dbReference type="ARBA" id="ARBA00022840"/>
    </source>
</evidence>
<dbReference type="EMBL" id="NHYD01002412">
    <property type="protein sequence ID" value="PPQ86858.1"/>
    <property type="molecule type" value="Genomic_DNA"/>
</dbReference>
<dbReference type="HAMAP" id="MF_00185">
    <property type="entry name" value="IPP_trans"/>
    <property type="match status" value="1"/>
</dbReference>
<dbReference type="Pfam" id="PF01715">
    <property type="entry name" value="IPPT"/>
    <property type="match status" value="1"/>
</dbReference>
<dbReference type="PANTHER" id="PTHR11088:SF89">
    <property type="entry name" value="TRNA DIMETHYLALLYLTRANSFERASE"/>
    <property type="match status" value="1"/>
</dbReference>
<evidence type="ECO:0000256" key="1">
    <source>
        <dbReference type="ARBA" id="ARBA00005842"/>
    </source>
</evidence>
<dbReference type="Proteomes" id="UP000283269">
    <property type="component" value="Unassembled WGS sequence"/>
</dbReference>
<sequence length="419" mass="47379">MSAALRPIITICGTTGVGKSKLAIELALHLNQSSNKSLWRRAKIINADSMQVYKGLDVITNKVPVGERQGIPHLLMDFKQPGEQYVVGEWVEDTLKLIDQMHKNGELPIIVGGTSYWIQHLIFPNRLVSKEVDGPRQPPKESWSQDLQKSVLILPPELLSLLENLPTEAPSAKVDPDEAFRLHQLLSILDPAISERWHWKDTRKVLRNLEIIKESGKRPSEIILEQSRATLDSNPRFCTLCFWLYSEPLELGGRLDSRVDDMISQGLLDEVKCLRQLADDKPPNTLTEETDLIKMDYTLGVYQAIGYKEFCGYLDTPTESAFKEAVLRMKLSTRQYAKRQISWIRNKLIPAVEAASTFEKTVHMYLLDATVLGDDWERNVQVPATQIQDAFLSEQELPNPNSLSDTAAKVLSVAPKDVR</sequence>
<dbReference type="InterPro" id="IPR039657">
    <property type="entry name" value="Dimethylallyltransferase"/>
</dbReference>
<protein>
    <recommendedName>
        <fullName evidence="7">tRNA dimethylallyltransferase</fullName>
    </recommendedName>
</protein>
<dbReference type="GO" id="GO:0005739">
    <property type="term" value="C:mitochondrion"/>
    <property type="evidence" value="ECO:0007669"/>
    <property type="project" value="TreeGrafter"/>
</dbReference>
<evidence type="ECO:0000256" key="2">
    <source>
        <dbReference type="ARBA" id="ARBA00022679"/>
    </source>
</evidence>
<gene>
    <name evidence="5" type="ORF">CVT25_012577</name>
</gene>
<reference evidence="5 6" key="1">
    <citation type="journal article" date="2018" name="Evol. Lett.">
        <title>Horizontal gene cluster transfer increased hallucinogenic mushroom diversity.</title>
        <authorList>
            <person name="Reynolds H.T."/>
            <person name="Vijayakumar V."/>
            <person name="Gluck-Thaler E."/>
            <person name="Korotkin H.B."/>
            <person name="Matheny P.B."/>
            <person name="Slot J.C."/>
        </authorList>
    </citation>
    <scope>NUCLEOTIDE SEQUENCE [LARGE SCALE GENOMIC DNA]</scope>
    <source>
        <strain evidence="5 6">2631</strain>
    </source>
</reference>
<comment type="caution">
    <text evidence="5">The sequence shown here is derived from an EMBL/GenBank/DDBJ whole genome shotgun (WGS) entry which is preliminary data.</text>
</comment>
<keyword evidence="3" id="KW-0547">Nucleotide-binding</keyword>
<evidence type="ECO:0008006" key="7">
    <source>
        <dbReference type="Google" id="ProtNLM"/>
    </source>
</evidence>
<comment type="similarity">
    <text evidence="1">Belongs to the IPP transferase family.</text>
</comment>
<keyword evidence="2" id="KW-0808">Transferase</keyword>
<evidence type="ECO:0000313" key="5">
    <source>
        <dbReference type="EMBL" id="PPQ86858.1"/>
    </source>
</evidence>
<dbReference type="OrthoDB" id="775260at2759"/>
<dbReference type="STRING" id="93625.A0A409X7U6"/>
<dbReference type="GO" id="GO:0052381">
    <property type="term" value="F:tRNA dimethylallyltransferase activity"/>
    <property type="evidence" value="ECO:0007669"/>
    <property type="project" value="InterPro"/>
</dbReference>
<dbReference type="Gene3D" id="1.10.20.140">
    <property type="match status" value="1"/>
</dbReference>
<name>A0A409X7U6_PSICY</name>
<dbReference type="FunCoup" id="A0A409X7U6">
    <property type="interactions" value="451"/>
</dbReference>
<keyword evidence="6" id="KW-1185">Reference proteome</keyword>
<dbReference type="InterPro" id="IPR027417">
    <property type="entry name" value="P-loop_NTPase"/>
</dbReference>
<evidence type="ECO:0000313" key="6">
    <source>
        <dbReference type="Proteomes" id="UP000283269"/>
    </source>
</evidence>
<dbReference type="Gene3D" id="3.40.50.300">
    <property type="entry name" value="P-loop containing nucleotide triphosphate hydrolases"/>
    <property type="match status" value="1"/>
</dbReference>
<dbReference type="GO" id="GO:0006400">
    <property type="term" value="P:tRNA modification"/>
    <property type="evidence" value="ECO:0007669"/>
    <property type="project" value="TreeGrafter"/>
</dbReference>
<dbReference type="InParanoid" id="A0A409X7U6"/>
<dbReference type="GO" id="GO:0005524">
    <property type="term" value="F:ATP binding"/>
    <property type="evidence" value="ECO:0007669"/>
    <property type="project" value="UniProtKB-KW"/>
</dbReference>
<evidence type="ECO:0000256" key="3">
    <source>
        <dbReference type="ARBA" id="ARBA00022741"/>
    </source>
</evidence>
<dbReference type="PANTHER" id="PTHR11088">
    <property type="entry name" value="TRNA DIMETHYLALLYLTRANSFERASE"/>
    <property type="match status" value="1"/>
</dbReference>